<proteinExistence type="predicted"/>
<feature type="compositionally biased region" description="Acidic residues" evidence="1">
    <location>
        <begin position="1"/>
        <end position="12"/>
    </location>
</feature>
<comment type="caution">
    <text evidence="2">The sequence shown here is derived from an EMBL/GenBank/DDBJ whole genome shotgun (WGS) entry which is preliminary data.</text>
</comment>
<accession>A0ABD0VSF4</accession>
<evidence type="ECO:0000313" key="3">
    <source>
        <dbReference type="Proteomes" id="UP001552299"/>
    </source>
</evidence>
<dbReference type="EMBL" id="JANQDX010000002">
    <property type="protein sequence ID" value="KAL0927485.1"/>
    <property type="molecule type" value="Genomic_DNA"/>
</dbReference>
<reference evidence="2 3" key="1">
    <citation type="journal article" date="2024" name="Plant Biotechnol. J.">
        <title>Dendrobium thyrsiflorum genome and its molecular insights into genes involved in important horticultural traits.</title>
        <authorList>
            <person name="Chen B."/>
            <person name="Wang J.Y."/>
            <person name="Zheng P.J."/>
            <person name="Li K.L."/>
            <person name="Liang Y.M."/>
            <person name="Chen X.F."/>
            <person name="Zhang C."/>
            <person name="Zhao X."/>
            <person name="He X."/>
            <person name="Zhang G.Q."/>
            <person name="Liu Z.J."/>
            <person name="Xu Q."/>
        </authorList>
    </citation>
    <scope>NUCLEOTIDE SEQUENCE [LARGE SCALE GENOMIC DNA]</scope>
    <source>
        <strain evidence="2">GZMU011</strain>
    </source>
</reference>
<gene>
    <name evidence="2" type="ORF">M5K25_001657</name>
</gene>
<organism evidence="2 3">
    <name type="scientific">Dendrobium thyrsiflorum</name>
    <name type="common">Pinecone-like raceme dendrobium</name>
    <name type="synonym">Orchid</name>
    <dbReference type="NCBI Taxonomy" id="117978"/>
    <lineage>
        <taxon>Eukaryota</taxon>
        <taxon>Viridiplantae</taxon>
        <taxon>Streptophyta</taxon>
        <taxon>Embryophyta</taxon>
        <taxon>Tracheophyta</taxon>
        <taxon>Spermatophyta</taxon>
        <taxon>Magnoliopsida</taxon>
        <taxon>Liliopsida</taxon>
        <taxon>Asparagales</taxon>
        <taxon>Orchidaceae</taxon>
        <taxon>Epidendroideae</taxon>
        <taxon>Malaxideae</taxon>
        <taxon>Dendrobiinae</taxon>
        <taxon>Dendrobium</taxon>
    </lineage>
</organism>
<evidence type="ECO:0000313" key="2">
    <source>
        <dbReference type="EMBL" id="KAL0927485.1"/>
    </source>
</evidence>
<evidence type="ECO:0000256" key="1">
    <source>
        <dbReference type="SAM" id="MobiDB-lite"/>
    </source>
</evidence>
<keyword evidence="3" id="KW-1185">Reference proteome</keyword>
<feature type="region of interest" description="Disordered" evidence="1">
    <location>
        <begin position="1"/>
        <end position="34"/>
    </location>
</feature>
<dbReference type="Proteomes" id="UP001552299">
    <property type="component" value="Unassembled WGS sequence"/>
</dbReference>
<dbReference type="AlphaFoldDB" id="A0ABD0VSF4"/>
<name>A0ABD0VSF4_DENTH</name>
<sequence>MEESIANQEEELRELSSSLLSTKPEAQSRRAVTGYPGFFDRTRSRAGFRGFGRLLTDTRSTVSQLAGVGVLR</sequence>
<protein>
    <submittedName>
        <fullName evidence="2">Uncharacterized protein</fullName>
    </submittedName>
</protein>